<dbReference type="InterPro" id="IPR050109">
    <property type="entry name" value="HTH-type_TetR-like_transc_reg"/>
</dbReference>
<accession>A0ABT3TJG2</accession>
<dbReference type="InterPro" id="IPR009057">
    <property type="entry name" value="Homeodomain-like_sf"/>
</dbReference>
<dbReference type="InterPro" id="IPR025996">
    <property type="entry name" value="MT1864/Rv1816-like_C"/>
</dbReference>
<dbReference type="PANTHER" id="PTHR30055">
    <property type="entry name" value="HTH-TYPE TRANSCRIPTIONAL REGULATOR RUTR"/>
    <property type="match status" value="1"/>
</dbReference>
<dbReference type="Pfam" id="PF00440">
    <property type="entry name" value="TetR_N"/>
    <property type="match status" value="1"/>
</dbReference>
<proteinExistence type="predicted"/>
<evidence type="ECO:0000259" key="5">
    <source>
        <dbReference type="PROSITE" id="PS50977"/>
    </source>
</evidence>
<dbReference type="PANTHER" id="PTHR30055:SF212">
    <property type="entry name" value="TETR-FAMILY FAMILY TRANSCRIPTIONAL REGULATOR"/>
    <property type="match status" value="1"/>
</dbReference>
<sequence length="215" mass="24033">MTEGIGKSYHHGNLRNELLEAAEAQLAEAGAEDLSLRALARRVGVSQTAPYRHFQDKSDLLGALATRGYSKLLQQLELARLRAGDDPVKQLYAFAHSYVNYAVNNRDVFKLMFGPMLQPNEQFPDLQNTSRETYDLVRDIMRRGIEQGVFLHSDVEYLANAGWSGIHGLATLKLDIPELFQRKIDLNRQIDLGVAIFVTGLANLSPAEEQPSQLP</sequence>
<dbReference type="InterPro" id="IPR036271">
    <property type="entry name" value="Tet_transcr_reg_TetR-rel_C_sf"/>
</dbReference>
<evidence type="ECO:0000256" key="2">
    <source>
        <dbReference type="ARBA" id="ARBA00023125"/>
    </source>
</evidence>
<dbReference type="Pfam" id="PF13305">
    <property type="entry name" value="TetR_C_33"/>
    <property type="match status" value="1"/>
</dbReference>
<evidence type="ECO:0000313" key="7">
    <source>
        <dbReference type="Proteomes" id="UP001143362"/>
    </source>
</evidence>
<feature type="DNA-binding region" description="H-T-H motif" evidence="4">
    <location>
        <begin position="35"/>
        <end position="54"/>
    </location>
</feature>
<keyword evidence="7" id="KW-1185">Reference proteome</keyword>
<dbReference type="InterPro" id="IPR001647">
    <property type="entry name" value="HTH_TetR"/>
</dbReference>
<comment type="caution">
    <text evidence="6">The sequence shown here is derived from an EMBL/GenBank/DDBJ whole genome shotgun (WGS) entry which is preliminary data.</text>
</comment>
<evidence type="ECO:0000256" key="1">
    <source>
        <dbReference type="ARBA" id="ARBA00023015"/>
    </source>
</evidence>
<keyword evidence="1" id="KW-0805">Transcription regulation</keyword>
<organism evidence="6 7">
    <name type="scientific">Candidatus Litorirhabdus singularis</name>
    <dbReference type="NCBI Taxonomy" id="2518993"/>
    <lineage>
        <taxon>Bacteria</taxon>
        <taxon>Pseudomonadati</taxon>
        <taxon>Pseudomonadota</taxon>
        <taxon>Gammaproteobacteria</taxon>
        <taxon>Cellvibrionales</taxon>
        <taxon>Halieaceae</taxon>
        <taxon>Candidatus Litorirhabdus</taxon>
    </lineage>
</organism>
<name>A0ABT3TJG2_9GAMM</name>
<protein>
    <submittedName>
        <fullName evidence="6">TetR/AcrR family transcriptional regulator</fullName>
    </submittedName>
</protein>
<gene>
    <name evidence="6" type="ORF">EYC98_11635</name>
</gene>
<dbReference type="Proteomes" id="UP001143362">
    <property type="component" value="Unassembled WGS sequence"/>
</dbReference>
<evidence type="ECO:0000256" key="4">
    <source>
        <dbReference type="PROSITE-ProRule" id="PRU00335"/>
    </source>
</evidence>
<keyword evidence="2 4" id="KW-0238">DNA-binding</keyword>
<dbReference type="RefSeq" id="WP_279245511.1">
    <property type="nucleotide sequence ID" value="NZ_SHNN01000002.1"/>
</dbReference>
<evidence type="ECO:0000313" key="6">
    <source>
        <dbReference type="EMBL" id="MCX2981512.1"/>
    </source>
</evidence>
<dbReference type="SUPFAM" id="SSF46689">
    <property type="entry name" value="Homeodomain-like"/>
    <property type="match status" value="1"/>
</dbReference>
<dbReference type="EMBL" id="SHNN01000002">
    <property type="protein sequence ID" value="MCX2981512.1"/>
    <property type="molecule type" value="Genomic_DNA"/>
</dbReference>
<feature type="domain" description="HTH tetR-type" evidence="5">
    <location>
        <begin position="12"/>
        <end position="72"/>
    </location>
</feature>
<keyword evidence="3" id="KW-0804">Transcription</keyword>
<reference evidence="6" key="1">
    <citation type="submission" date="2019-02" db="EMBL/GenBank/DDBJ databases">
        <authorList>
            <person name="Li S.-H."/>
        </authorList>
    </citation>
    <scope>NUCLEOTIDE SEQUENCE</scope>
    <source>
        <strain evidence="6">IMCC14734</strain>
    </source>
</reference>
<dbReference type="PROSITE" id="PS50977">
    <property type="entry name" value="HTH_TETR_2"/>
    <property type="match status" value="1"/>
</dbReference>
<dbReference type="Gene3D" id="1.10.357.10">
    <property type="entry name" value="Tetracycline Repressor, domain 2"/>
    <property type="match status" value="1"/>
</dbReference>
<dbReference type="SUPFAM" id="SSF48498">
    <property type="entry name" value="Tetracyclin repressor-like, C-terminal domain"/>
    <property type="match status" value="1"/>
</dbReference>
<dbReference type="PRINTS" id="PR00455">
    <property type="entry name" value="HTHTETR"/>
</dbReference>
<evidence type="ECO:0000256" key="3">
    <source>
        <dbReference type="ARBA" id="ARBA00023163"/>
    </source>
</evidence>